<feature type="region of interest" description="Disordered" evidence="1">
    <location>
        <begin position="90"/>
        <end position="116"/>
    </location>
</feature>
<keyword evidence="4" id="KW-1185">Reference proteome</keyword>
<accession>V4A381</accession>
<proteinExistence type="predicted"/>
<dbReference type="CTD" id="20240310"/>
<feature type="domain" description="NVL2 nucleolin binding" evidence="2">
    <location>
        <begin position="7"/>
        <end position="70"/>
    </location>
</feature>
<dbReference type="STRING" id="225164.V4A381"/>
<dbReference type="EMBL" id="KB202849">
    <property type="protein sequence ID" value="ESO87776.1"/>
    <property type="molecule type" value="Genomic_DNA"/>
</dbReference>
<dbReference type="OrthoDB" id="27435at2759"/>
<dbReference type="AlphaFoldDB" id="V4A381"/>
<evidence type="ECO:0000259" key="2">
    <source>
        <dbReference type="Pfam" id="PF16725"/>
    </source>
</evidence>
<dbReference type="KEGG" id="lgi:LOTGIDRAFT_166367"/>
<organism evidence="3 4">
    <name type="scientific">Lottia gigantea</name>
    <name type="common">Giant owl limpet</name>
    <dbReference type="NCBI Taxonomy" id="225164"/>
    <lineage>
        <taxon>Eukaryota</taxon>
        <taxon>Metazoa</taxon>
        <taxon>Spiralia</taxon>
        <taxon>Lophotrochozoa</taxon>
        <taxon>Mollusca</taxon>
        <taxon>Gastropoda</taxon>
        <taxon>Patellogastropoda</taxon>
        <taxon>Lottioidea</taxon>
        <taxon>Lottiidae</taxon>
        <taxon>Lottia</taxon>
    </lineage>
</organism>
<feature type="compositionally biased region" description="Basic and acidic residues" evidence="1">
    <location>
        <begin position="90"/>
        <end position="105"/>
    </location>
</feature>
<dbReference type="GeneID" id="20240310"/>
<dbReference type="Gene3D" id="1.10.10.2010">
    <property type="match status" value="1"/>
</dbReference>
<dbReference type="Proteomes" id="UP000030746">
    <property type="component" value="Unassembled WGS sequence"/>
</dbReference>
<evidence type="ECO:0000313" key="3">
    <source>
        <dbReference type="EMBL" id="ESO87776.1"/>
    </source>
</evidence>
<evidence type="ECO:0000256" key="1">
    <source>
        <dbReference type="SAM" id="MobiDB-lite"/>
    </source>
</evidence>
<feature type="non-terminal residue" evidence="3">
    <location>
        <position position="116"/>
    </location>
</feature>
<protein>
    <recommendedName>
        <fullName evidence="2">NVL2 nucleolin binding domain-containing protein</fullName>
    </recommendedName>
</protein>
<evidence type="ECO:0000313" key="4">
    <source>
        <dbReference type="Proteomes" id="UP000030746"/>
    </source>
</evidence>
<dbReference type="InterPro" id="IPR038100">
    <property type="entry name" value="NLV2_N_sf"/>
</dbReference>
<dbReference type="HOGENOM" id="CLU_2102971_0_0_1"/>
<gene>
    <name evidence="3" type="ORF">LOTGIDRAFT_166367</name>
</gene>
<dbReference type="Pfam" id="PF16725">
    <property type="entry name" value="Nucleolin_bd"/>
    <property type="match status" value="1"/>
</dbReference>
<name>V4A381_LOTGI</name>
<sequence>MASKEKKHKSVYLGDPKLLARVREYIDINGARKTVSEIAEDLQLQYRDYTRKKKGAFRKSVEKAYSMMHIKQEGDGLTILEKEYLKKKTKKTIDKSNDSDSEKSFSSDNEEYMIYE</sequence>
<reference evidence="3 4" key="1">
    <citation type="journal article" date="2013" name="Nature">
        <title>Insights into bilaterian evolution from three spiralian genomes.</title>
        <authorList>
            <person name="Simakov O."/>
            <person name="Marletaz F."/>
            <person name="Cho S.J."/>
            <person name="Edsinger-Gonzales E."/>
            <person name="Havlak P."/>
            <person name="Hellsten U."/>
            <person name="Kuo D.H."/>
            <person name="Larsson T."/>
            <person name="Lv J."/>
            <person name="Arendt D."/>
            <person name="Savage R."/>
            <person name="Osoegawa K."/>
            <person name="de Jong P."/>
            <person name="Grimwood J."/>
            <person name="Chapman J.A."/>
            <person name="Shapiro H."/>
            <person name="Aerts A."/>
            <person name="Otillar R.P."/>
            <person name="Terry A.Y."/>
            <person name="Boore J.L."/>
            <person name="Grigoriev I.V."/>
            <person name="Lindberg D.R."/>
            <person name="Seaver E.C."/>
            <person name="Weisblat D.A."/>
            <person name="Putnam N.H."/>
            <person name="Rokhsar D.S."/>
        </authorList>
    </citation>
    <scope>NUCLEOTIDE SEQUENCE [LARGE SCALE GENOMIC DNA]</scope>
</reference>
<dbReference type="InterPro" id="IPR031996">
    <property type="entry name" value="NVL2_nucleolin-bd"/>
</dbReference>
<dbReference type="RefSeq" id="XP_009061664.1">
    <property type="nucleotide sequence ID" value="XM_009063416.1"/>
</dbReference>